<proteinExistence type="inferred from homology"/>
<dbReference type="Pfam" id="PF00221">
    <property type="entry name" value="Lyase_aromatic"/>
    <property type="match status" value="1"/>
</dbReference>
<evidence type="ECO:0000256" key="3">
    <source>
        <dbReference type="ARBA" id="ARBA00022808"/>
    </source>
</evidence>
<evidence type="ECO:0000256" key="5">
    <source>
        <dbReference type="ARBA" id="ARBA00049269"/>
    </source>
</evidence>
<evidence type="ECO:0000256" key="6">
    <source>
        <dbReference type="NCBIfam" id="TIGR01225"/>
    </source>
</evidence>
<organism evidence="10 11">
    <name type="scientific">Deferribacter autotrophicus</name>
    <dbReference type="NCBI Taxonomy" id="500465"/>
    <lineage>
        <taxon>Bacteria</taxon>
        <taxon>Pseudomonadati</taxon>
        <taxon>Deferribacterota</taxon>
        <taxon>Deferribacteres</taxon>
        <taxon>Deferribacterales</taxon>
        <taxon>Deferribacteraceae</taxon>
        <taxon>Deferribacter</taxon>
    </lineage>
</organism>
<keyword evidence="3 8" id="KW-0369">Histidine metabolism</keyword>
<dbReference type="PROSITE" id="PS00488">
    <property type="entry name" value="PAL_HISTIDASE"/>
    <property type="match status" value="1"/>
</dbReference>
<comment type="caution">
    <text evidence="10">The sequence shown here is derived from an EMBL/GenBank/DDBJ whole genome shotgun (WGS) entry which is preliminary data.</text>
</comment>
<dbReference type="EMBL" id="VFJB01000009">
    <property type="protein sequence ID" value="KAA0257019.1"/>
    <property type="molecule type" value="Genomic_DNA"/>
</dbReference>
<gene>
    <name evidence="10" type="primary">hutH</name>
    <name evidence="10" type="ORF">FHQ18_10650</name>
</gene>
<dbReference type="InterPro" id="IPR005921">
    <property type="entry name" value="HutH"/>
</dbReference>
<sequence length="521" mass="57401">MKKFLLGKDKISPKLIIEILNKERECIIDEDSAEKIKASYLATKKAAESDLPIYGVNTGFGSLCSTKISTKDTTLLQYNLLKSHSAGVGENLPDDIVKIMLILKAHSLSFGYSGVNIETIKRILWFVENDVMPVVPSQGSVGASGDLAPLAHLFLPLIGYGQVRYNGKVFETAEIYQKFGIDPIKLGPKEGLALINGTQFMAAFGVKSLIRMKNILDNADIIGAMTLESLMGSVKPFDERLHRLREYKGCLFVAHRFRELLKGSEILRAHENCDRVQDPYSLRCIPQVHGASRNAFLHLKEILMTEINSVTDNPIIFSHDDIISGGNFHGQPIALPMDYAAFAVSEIGNISDRRTYLLLEGRVGLPKFLMKDTGINSGFMIPQYTSAALVTENKTLCFPASADSVPTSLGQEDHVSMGSVSCRKLDKILDNLENILAVELVCAAQAFDFRRPLKSSVILEACYQVVREKIDHADEDRVFAKDLKVAAEIIKSGEMVTASEDVAVKSGIDLNGGYDELFGLY</sequence>
<evidence type="ECO:0000256" key="7">
    <source>
        <dbReference type="RuleBase" id="RU003954"/>
    </source>
</evidence>
<dbReference type="FunFam" id="1.20.200.10:FF:000003">
    <property type="entry name" value="Histidine ammonia-lyase"/>
    <property type="match status" value="1"/>
</dbReference>
<dbReference type="InterPro" id="IPR022313">
    <property type="entry name" value="Phe/His_NH3-lyase_AS"/>
</dbReference>
<dbReference type="RefSeq" id="WP_149267164.1">
    <property type="nucleotide sequence ID" value="NZ_VFJB01000009.1"/>
</dbReference>
<evidence type="ECO:0000256" key="4">
    <source>
        <dbReference type="ARBA" id="ARBA00023239"/>
    </source>
</evidence>
<evidence type="ECO:0000313" key="11">
    <source>
        <dbReference type="Proteomes" id="UP000322876"/>
    </source>
</evidence>
<accession>A0A5A8F165</accession>
<protein>
    <recommendedName>
        <fullName evidence="2 6">Histidine ammonia-lyase</fullName>
        <ecNumber evidence="2 6">4.3.1.3</ecNumber>
    </recommendedName>
</protein>
<dbReference type="SUPFAM" id="SSF48557">
    <property type="entry name" value="L-aspartase-like"/>
    <property type="match status" value="1"/>
</dbReference>
<dbReference type="UniPathway" id="UPA00379">
    <property type="reaction ID" value="UER00549"/>
</dbReference>
<dbReference type="Proteomes" id="UP000322876">
    <property type="component" value="Unassembled WGS sequence"/>
</dbReference>
<evidence type="ECO:0000256" key="2">
    <source>
        <dbReference type="ARBA" id="ARBA00012994"/>
    </source>
</evidence>
<dbReference type="OrthoDB" id="9806955at2"/>
<dbReference type="Gene3D" id="1.10.275.10">
    <property type="entry name" value="Fumarase/aspartase (N-terminal domain)"/>
    <property type="match status" value="1"/>
</dbReference>
<dbReference type="NCBIfam" id="NF006871">
    <property type="entry name" value="PRK09367.1"/>
    <property type="match status" value="1"/>
</dbReference>
<dbReference type="PANTHER" id="PTHR10362">
    <property type="entry name" value="HISTIDINE AMMONIA-LYASE"/>
    <property type="match status" value="1"/>
</dbReference>
<dbReference type="GO" id="GO:0019557">
    <property type="term" value="P:L-histidine catabolic process to glutamate and formate"/>
    <property type="evidence" value="ECO:0007669"/>
    <property type="project" value="UniProtKB-UniPathway"/>
</dbReference>
<dbReference type="Gene3D" id="1.20.200.10">
    <property type="entry name" value="Fumarase/aspartase (Central domain)"/>
    <property type="match status" value="1"/>
</dbReference>
<reference evidence="10 11" key="1">
    <citation type="submission" date="2019-06" db="EMBL/GenBank/DDBJ databases">
        <title>Genomic insights into carbon and energy metabolism of Deferribacter autotrophicus revealed new metabolic traits in the phylum Deferribacteres.</title>
        <authorList>
            <person name="Slobodkin A.I."/>
            <person name="Slobodkina G.B."/>
            <person name="Allioux M."/>
            <person name="Alain K."/>
            <person name="Jebbar M."/>
            <person name="Shadrin V."/>
            <person name="Kublanov I.V."/>
            <person name="Toshchakov S.V."/>
            <person name="Bonch-Osmolovskaya E.A."/>
        </authorList>
    </citation>
    <scope>NUCLEOTIDE SEQUENCE [LARGE SCALE GENOMIC DNA]</scope>
    <source>
        <strain evidence="10 11">SL50</strain>
    </source>
</reference>
<comment type="subcellular location">
    <subcellularLocation>
        <location evidence="9">Cytoplasm</location>
    </subcellularLocation>
</comment>
<keyword evidence="11" id="KW-1185">Reference proteome</keyword>
<dbReference type="CDD" id="cd00332">
    <property type="entry name" value="PAL-HAL"/>
    <property type="match status" value="1"/>
</dbReference>
<dbReference type="FunFam" id="1.10.275.10:FF:000005">
    <property type="entry name" value="Histidine ammonia-lyase"/>
    <property type="match status" value="1"/>
</dbReference>
<dbReference type="InterPro" id="IPR001106">
    <property type="entry name" value="Aromatic_Lyase"/>
</dbReference>
<evidence type="ECO:0000313" key="10">
    <source>
        <dbReference type="EMBL" id="KAA0257019.1"/>
    </source>
</evidence>
<comment type="pathway">
    <text evidence="1 8">Amino-acid degradation; L-histidine degradation into L-glutamate; N-formimidoyl-L-glutamate from L-histidine: step 1/3.</text>
</comment>
<comment type="catalytic activity">
    <reaction evidence="5 8">
        <text>L-histidine = trans-urocanate + NH4(+)</text>
        <dbReference type="Rhea" id="RHEA:21232"/>
        <dbReference type="ChEBI" id="CHEBI:17771"/>
        <dbReference type="ChEBI" id="CHEBI:28938"/>
        <dbReference type="ChEBI" id="CHEBI:57595"/>
        <dbReference type="EC" id="4.3.1.3"/>
    </reaction>
</comment>
<evidence type="ECO:0000256" key="1">
    <source>
        <dbReference type="ARBA" id="ARBA00005113"/>
    </source>
</evidence>
<dbReference type="GO" id="GO:0019556">
    <property type="term" value="P:L-histidine catabolic process to glutamate and formamide"/>
    <property type="evidence" value="ECO:0007669"/>
    <property type="project" value="UniProtKB-UniPathway"/>
</dbReference>
<dbReference type="EC" id="4.3.1.3" evidence="2 6"/>
<dbReference type="GO" id="GO:0004397">
    <property type="term" value="F:histidine ammonia-lyase activity"/>
    <property type="evidence" value="ECO:0007669"/>
    <property type="project" value="UniProtKB-UniRule"/>
</dbReference>
<dbReference type="GO" id="GO:0005737">
    <property type="term" value="C:cytoplasm"/>
    <property type="evidence" value="ECO:0007669"/>
    <property type="project" value="UniProtKB-SubCell"/>
</dbReference>
<dbReference type="InterPro" id="IPR008948">
    <property type="entry name" value="L-Aspartase-like"/>
</dbReference>
<dbReference type="NCBIfam" id="TIGR01225">
    <property type="entry name" value="hutH"/>
    <property type="match status" value="1"/>
</dbReference>
<evidence type="ECO:0000256" key="8">
    <source>
        <dbReference type="RuleBase" id="RU004479"/>
    </source>
</evidence>
<comment type="similarity">
    <text evidence="7">Belongs to the PAL/histidase family.</text>
</comment>
<dbReference type="AlphaFoldDB" id="A0A5A8F165"/>
<name>A0A5A8F165_9BACT</name>
<dbReference type="InterPro" id="IPR024083">
    <property type="entry name" value="Fumarase/histidase_N"/>
</dbReference>
<evidence type="ECO:0000256" key="9">
    <source>
        <dbReference type="RuleBase" id="RU004480"/>
    </source>
</evidence>
<keyword evidence="4 7" id="KW-0456">Lyase</keyword>